<sequence length="277" mass="28836">MVGVVALLNGLLLAAVNAFGVLFGPWVSPEPLGQGMVGAAMLGTTPGLFALARCRRWEEARTLMWPVVVAMTGLSVVTLLNRRSLVMVHGGGIVNFLYSPDWVLVVTALALWAVVCAVAQLWRPRTVPPDGDTERLPLPGWSKPPLAVLGSSWSGIGTGLVALPGYWGDFVPWQVNRADAQALGVWALALGVGVLGTLAEDDLRRTRPAVLAVPGVAVAAAVVLAARAEAVHWASGPALSLLIMLLGLLAAGAAGLWLGRDRKPAGKPRPAEVAQPG</sequence>
<reference evidence="2" key="2">
    <citation type="submission" date="2020-09" db="EMBL/GenBank/DDBJ databases">
        <authorList>
            <person name="Sun Q."/>
            <person name="Ohkuma M."/>
        </authorList>
    </citation>
    <scope>NUCLEOTIDE SEQUENCE</scope>
    <source>
        <strain evidence="2">JCM 3086</strain>
    </source>
</reference>
<name>A0A917KM02_9ACTN</name>
<comment type="caution">
    <text evidence="2">The sequence shown here is derived from an EMBL/GenBank/DDBJ whole genome shotgun (WGS) entry which is preliminary data.</text>
</comment>
<organism evidence="2 3">
    <name type="scientific">Streptomyces brasiliensis</name>
    <dbReference type="NCBI Taxonomy" id="1954"/>
    <lineage>
        <taxon>Bacteria</taxon>
        <taxon>Bacillati</taxon>
        <taxon>Actinomycetota</taxon>
        <taxon>Actinomycetes</taxon>
        <taxon>Kitasatosporales</taxon>
        <taxon>Streptomycetaceae</taxon>
        <taxon>Streptomyces</taxon>
    </lineage>
</organism>
<feature type="transmembrane region" description="Helical" evidence="1">
    <location>
        <begin position="102"/>
        <end position="122"/>
    </location>
</feature>
<feature type="transmembrane region" description="Helical" evidence="1">
    <location>
        <begin position="34"/>
        <end position="51"/>
    </location>
</feature>
<feature type="transmembrane region" description="Helical" evidence="1">
    <location>
        <begin position="63"/>
        <end position="82"/>
    </location>
</feature>
<evidence type="ECO:0000313" key="3">
    <source>
        <dbReference type="Proteomes" id="UP000657574"/>
    </source>
</evidence>
<dbReference type="Proteomes" id="UP000657574">
    <property type="component" value="Unassembled WGS sequence"/>
</dbReference>
<accession>A0A917KM02</accession>
<feature type="transmembrane region" description="Helical" evidence="1">
    <location>
        <begin position="210"/>
        <end position="226"/>
    </location>
</feature>
<keyword evidence="1" id="KW-1133">Transmembrane helix</keyword>
<evidence type="ECO:0000313" key="2">
    <source>
        <dbReference type="EMBL" id="GGJ19947.1"/>
    </source>
</evidence>
<keyword evidence="1" id="KW-0812">Transmembrane</keyword>
<feature type="transmembrane region" description="Helical" evidence="1">
    <location>
        <begin position="238"/>
        <end position="259"/>
    </location>
</feature>
<keyword evidence="3" id="KW-1185">Reference proteome</keyword>
<dbReference type="EMBL" id="BMQA01000009">
    <property type="protein sequence ID" value="GGJ19947.1"/>
    <property type="molecule type" value="Genomic_DNA"/>
</dbReference>
<gene>
    <name evidence="2" type="ORF">GCM10010121_033610</name>
</gene>
<proteinExistence type="predicted"/>
<evidence type="ECO:0000256" key="1">
    <source>
        <dbReference type="SAM" id="Phobius"/>
    </source>
</evidence>
<feature type="transmembrane region" description="Helical" evidence="1">
    <location>
        <begin position="146"/>
        <end position="168"/>
    </location>
</feature>
<protein>
    <submittedName>
        <fullName evidence="2">Uncharacterized protein</fullName>
    </submittedName>
</protein>
<dbReference type="AlphaFoldDB" id="A0A917KM02"/>
<keyword evidence="1" id="KW-0472">Membrane</keyword>
<feature type="transmembrane region" description="Helical" evidence="1">
    <location>
        <begin position="180"/>
        <end position="198"/>
    </location>
</feature>
<reference evidence="2" key="1">
    <citation type="journal article" date="2014" name="Int. J. Syst. Evol. Microbiol.">
        <title>Complete genome sequence of Corynebacterium casei LMG S-19264T (=DSM 44701T), isolated from a smear-ripened cheese.</title>
        <authorList>
            <consortium name="US DOE Joint Genome Institute (JGI-PGF)"/>
            <person name="Walter F."/>
            <person name="Albersmeier A."/>
            <person name="Kalinowski J."/>
            <person name="Ruckert C."/>
        </authorList>
    </citation>
    <scope>NUCLEOTIDE SEQUENCE</scope>
    <source>
        <strain evidence="2">JCM 3086</strain>
    </source>
</reference>